<dbReference type="GO" id="GO:0046872">
    <property type="term" value="F:metal ion binding"/>
    <property type="evidence" value="ECO:0007669"/>
    <property type="project" value="UniProtKB-KW"/>
</dbReference>
<keyword evidence="6" id="KW-0482">Metalloprotease</keyword>
<proteinExistence type="predicted"/>
<dbReference type="Pfam" id="PF14559">
    <property type="entry name" value="TPR_19"/>
    <property type="match status" value="1"/>
</dbReference>
<evidence type="ECO:0000313" key="8">
    <source>
        <dbReference type="EMBL" id="MBL6811660.1"/>
    </source>
</evidence>
<dbReference type="GO" id="GO:0016020">
    <property type="term" value="C:membrane"/>
    <property type="evidence" value="ECO:0007669"/>
    <property type="project" value="TreeGrafter"/>
</dbReference>
<dbReference type="PANTHER" id="PTHR22726">
    <property type="entry name" value="METALLOENDOPEPTIDASE OMA1"/>
    <property type="match status" value="1"/>
</dbReference>
<dbReference type="AlphaFoldDB" id="A0A937HW52"/>
<keyword evidence="4" id="KW-0378">Hydrolase</keyword>
<evidence type="ECO:0000259" key="7">
    <source>
        <dbReference type="Pfam" id="PF01435"/>
    </source>
</evidence>
<dbReference type="InterPro" id="IPR011990">
    <property type="entry name" value="TPR-like_helical_dom_sf"/>
</dbReference>
<name>A0A937HW52_9GAMM</name>
<keyword evidence="3" id="KW-0479">Metal-binding</keyword>
<reference evidence="8" key="1">
    <citation type="submission" date="2020-10" db="EMBL/GenBank/DDBJ databases">
        <title>Microbiome of the Black Sea water column analyzed by genome centric metagenomics.</title>
        <authorList>
            <person name="Cabello-Yeves P.J."/>
            <person name="Callieri C."/>
            <person name="Picazo A."/>
            <person name="Mehrshad M."/>
            <person name="Haro-Moreno J.M."/>
            <person name="Roda-Garcia J."/>
            <person name="Dzembekova N."/>
            <person name="Slabakova V."/>
            <person name="Slabakova N."/>
            <person name="Moncheva S."/>
            <person name="Rodriguez-Valera F."/>
        </authorList>
    </citation>
    <scope>NUCLEOTIDE SEQUENCE</scope>
    <source>
        <strain evidence="8">BS307-5m-G49</strain>
    </source>
</reference>
<dbReference type="EMBL" id="JADHQC010000007">
    <property type="protein sequence ID" value="MBL6811660.1"/>
    <property type="molecule type" value="Genomic_DNA"/>
</dbReference>
<evidence type="ECO:0000256" key="5">
    <source>
        <dbReference type="ARBA" id="ARBA00022833"/>
    </source>
</evidence>
<dbReference type="Proteomes" id="UP000744438">
    <property type="component" value="Unassembled WGS sequence"/>
</dbReference>
<evidence type="ECO:0000256" key="1">
    <source>
        <dbReference type="ARBA" id="ARBA00001947"/>
    </source>
</evidence>
<dbReference type="InterPro" id="IPR001915">
    <property type="entry name" value="Peptidase_M48"/>
</dbReference>
<evidence type="ECO:0000256" key="2">
    <source>
        <dbReference type="ARBA" id="ARBA00022670"/>
    </source>
</evidence>
<comment type="caution">
    <text evidence="8">The sequence shown here is derived from an EMBL/GenBank/DDBJ whole genome shotgun (WGS) entry which is preliminary data.</text>
</comment>
<dbReference type="GO" id="GO:0004222">
    <property type="term" value="F:metalloendopeptidase activity"/>
    <property type="evidence" value="ECO:0007669"/>
    <property type="project" value="InterPro"/>
</dbReference>
<comment type="cofactor">
    <cofactor evidence="1">
        <name>Zn(2+)</name>
        <dbReference type="ChEBI" id="CHEBI:29105"/>
    </cofactor>
</comment>
<dbReference type="InterPro" id="IPR051156">
    <property type="entry name" value="Mito/Outer_Membr_Metalloprot"/>
</dbReference>
<evidence type="ECO:0000256" key="3">
    <source>
        <dbReference type="ARBA" id="ARBA00022723"/>
    </source>
</evidence>
<protein>
    <submittedName>
        <fullName evidence="8">M48 family metallopeptidase</fullName>
    </submittedName>
</protein>
<keyword evidence="2" id="KW-0645">Protease</keyword>
<feature type="domain" description="Peptidase M48" evidence="7">
    <location>
        <begin position="67"/>
        <end position="248"/>
    </location>
</feature>
<keyword evidence="5" id="KW-0862">Zinc</keyword>
<accession>A0A937HW52</accession>
<evidence type="ECO:0000313" key="9">
    <source>
        <dbReference type="Proteomes" id="UP000744438"/>
    </source>
</evidence>
<dbReference type="Gene3D" id="3.30.2010.10">
    <property type="entry name" value="Metalloproteases ('zincins'), catalytic domain"/>
    <property type="match status" value="1"/>
</dbReference>
<dbReference type="GO" id="GO:0051603">
    <property type="term" value="P:proteolysis involved in protein catabolic process"/>
    <property type="evidence" value="ECO:0007669"/>
    <property type="project" value="TreeGrafter"/>
</dbReference>
<dbReference type="PANTHER" id="PTHR22726:SF1">
    <property type="entry name" value="METALLOENDOPEPTIDASE OMA1, MITOCHONDRIAL"/>
    <property type="match status" value="1"/>
</dbReference>
<dbReference type="CDD" id="cd07324">
    <property type="entry name" value="M48C_Oma1-like"/>
    <property type="match status" value="1"/>
</dbReference>
<dbReference type="Pfam" id="PF01435">
    <property type="entry name" value="Peptidase_M48"/>
    <property type="match status" value="1"/>
</dbReference>
<sequence length="480" mass="55157">MANKLYLLLFVLFFSSYFYSVIEEDPLPALGDYSSASISLSGEYEMGRLWLAMYRGSTKEYTDPLMRTYLEDLIYRLSETSEVRDRRFEFIILEDKTINAFAAPGGIIGINLGMFLNTEREGELASVMCHELAHLSQRHFARSQNRNSPLANALMILGSIAVAAASRNPEAILIAPAAMQQMSINYTRSNEKEADRIGFNNLIKAGFDPNDMVMMFQRMQDKYQNEDSEQFSYLMTHPLPSERLADMRIRSDGFNKTSKNSYRDNMDFYLMQKRAQVWAEKDIKSLVKRFKKGEKSQNKNIQVSNKYGLSLAYKKNKDFEKSFGILRELVKEIPNNLVFESSLMELHLAAGNYYEAISLGKNILEIHENNYSASMLLADAYIKNEESDMAEKLLKFLAKDRRTDPNVWFKLAEVQGLSGNILELHRSRAEFFILTGRHDAAVFQLKEALSLSQNLFEIRESIIRRLEEIFAAKRALTELS</sequence>
<dbReference type="SUPFAM" id="SSF48452">
    <property type="entry name" value="TPR-like"/>
    <property type="match status" value="1"/>
</dbReference>
<evidence type="ECO:0000256" key="6">
    <source>
        <dbReference type="ARBA" id="ARBA00023049"/>
    </source>
</evidence>
<organism evidence="8 9">
    <name type="scientific">SAR86 cluster bacterium</name>
    <dbReference type="NCBI Taxonomy" id="2030880"/>
    <lineage>
        <taxon>Bacteria</taxon>
        <taxon>Pseudomonadati</taxon>
        <taxon>Pseudomonadota</taxon>
        <taxon>Gammaproteobacteria</taxon>
        <taxon>SAR86 cluster</taxon>
    </lineage>
</organism>
<gene>
    <name evidence="8" type="ORF">ISQ63_02110</name>
</gene>
<evidence type="ECO:0000256" key="4">
    <source>
        <dbReference type="ARBA" id="ARBA00022801"/>
    </source>
</evidence>
<dbReference type="Gene3D" id="1.25.40.10">
    <property type="entry name" value="Tetratricopeptide repeat domain"/>
    <property type="match status" value="1"/>
</dbReference>